<keyword evidence="1" id="KW-1133">Transmembrane helix</keyword>
<dbReference type="RefSeq" id="WP_200785772.1">
    <property type="nucleotide sequence ID" value="NZ_FOCW01000004.1"/>
</dbReference>
<dbReference type="InterPro" id="IPR007436">
    <property type="entry name" value="DUF485"/>
</dbReference>
<keyword evidence="1" id="KW-0472">Membrane</keyword>
<dbReference type="Pfam" id="PF04341">
    <property type="entry name" value="DUF485"/>
    <property type="match status" value="1"/>
</dbReference>
<organism evidence="2 3">
    <name type="scientific">Brachymonas denitrificans DSM 15123</name>
    <dbReference type="NCBI Taxonomy" id="1121117"/>
    <lineage>
        <taxon>Bacteria</taxon>
        <taxon>Pseudomonadati</taxon>
        <taxon>Pseudomonadota</taxon>
        <taxon>Betaproteobacteria</taxon>
        <taxon>Burkholderiales</taxon>
        <taxon>Comamonadaceae</taxon>
        <taxon>Brachymonas</taxon>
    </lineage>
</organism>
<evidence type="ECO:0000313" key="2">
    <source>
        <dbReference type="EMBL" id="SEN69325.1"/>
    </source>
</evidence>
<feature type="transmembrane region" description="Helical" evidence="1">
    <location>
        <begin position="61"/>
        <end position="83"/>
    </location>
</feature>
<evidence type="ECO:0000313" key="3">
    <source>
        <dbReference type="Proteomes" id="UP000199531"/>
    </source>
</evidence>
<keyword evidence="3" id="KW-1185">Reference proteome</keyword>
<dbReference type="Proteomes" id="UP000199531">
    <property type="component" value="Unassembled WGS sequence"/>
</dbReference>
<dbReference type="EMBL" id="FOCW01000004">
    <property type="protein sequence ID" value="SEN69325.1"/>
    <property type="molecule type" value="Genomic_DNA"/>
</dbReference>
<dbReference type="PANTHER" id="PTHR38598">
    <property type="entry name" value="INNER MEMBRANE PROTEIN YJCH"/>
    <property type="match status" value="1"/>
</dbReference>
<accession>A0A1H8IMI6</accession>
<protein>
    <submittedName>
        <fullName evidence="2">Uncharacterized membrane protein, DUF485 family</fullName>
    </submittedName>
</protein>
<dbReference type="AlphaFoldDB" id="A0A1H8IMI6"/>
<reference evidence="2 3" key="1">
    <citation type="submission" date="2016-10" db="EMBL/GenBank/DDBJ databases">
        <authorList>
            <person name="de Groot N.N."/>
        </authorList>
    </citation>
    <scope>NUCLEOTIDE SEQUENCE [LARGE SCALE GENOMIC DNA]</scope>
    <source>
        <strain evidence="2 3">DSM 15123</strain>
    </source>
</reference>
<proteinExistence type="predicted"/>
<dbReference type="InterPro" id="IPR052959">
    <property type="entry name" value="Inner_membrane_assoc"/>
</dbReference>
<evidence type="ECO:0000256" key="1">
    <source>
        <dbReference type="SAM" id="Phobius"/>
    </source>
</evidence>
<dbReference type="GO" id="GO:0005886">
    <property type="term" value="C:plasma membrane"/>
    <property type="evidence" value="ECO:0007669"/>
    <property type="project" value="TreeGrafter"/>
</dbReference>
<name>A0A1H8IMI6_9BURK</name>
<dbReference type="STRING" id="1121117.SAMN02745977_01804"/>
<dbReference type="PANTHER" id="PTHR38598:SF1">
    <property type="entry name" value="INNER MEMBRANE PROTEIN YJCH"/>
    <property type="match status" value="1"/>
</dbReference>
<keyword evidence="1" id="KW-0812">Transmembrane</keyword>
<sequence>MSSAIYKNMRNHPQFKELVQKRSRFAWTLAVIVLVLFYGFVLTVAFNPTALGQPIAEGSKFTVGVVLELFLFVLFWVLTAYYVRRANTEFDALNQKIIRDAAKGGK</sequence>
<gene>
    <name evidence="2" type="ORF">SAMN02745977_01804</name>
</gene>
<feature type="transmembrane region" description="Helical" evidence="1">
    <location>
        <begin position="25"/>
        <end position="46"/>
    </location>
</feature>